<comment type="caution">
    <text evidence="9">The sequence shown here is derived from an EMBL/GenBank/DDBJ whole genome shotgun (WGS) entry which is preliminary data.</text>
</comment>
<dbReference type="Gene3D" id="1.10.150.870">
    <property type="match status" value="1"/>
</dbReference>
<evidence type="ECO:0000313" key="9">
    <source>
        <dbReference type="EMBL" id="GAB1251646.1"/>
    </source>
</evidence>
<dbReference type="InterPro" id="IPR029460">
    <property type="entry name" value="DNAPol_HHH"/>
</dbReference>
<dbReference type="InterPro" id="IPR011708">
    <property type="entry name" value="DNA_pol3_alpha_NTPase_dom"/>
</dbReference>
<keyword evidence="5" id="KW-0235">DNA replication</keyword>
<dbReference type="Gene3D" id="3.20.20.140">
    <property type="entry name" value="Metal-dependent hydrolases"/>
    <property type="match status" value="1"/>
</dbReference>
<keyword evidence="4" id="KW-0548">Nucleotidyltransferase</keyword>
<sequence>MNPFVHLHVHTYYSTLDGLSSIEELISKARADGMRGMAITDHGVMYGIKYFTDQVNQINSGTLDQIHEIESQIKGKKEQNDTEGIPELEDKITELKKKLFIPIVGCEAYCARRSRFLKEKNVPHPYAPNKSIDSSGWHLILLAKNYTGYQNLIKMVSLAYTEGEYYKPRIDKELLEKYHEGIIVSTACIAGEIPQHILGGRKDLAEETIRWFKGIFGDDFYLEVQLHQTSRKGYNKHTYQKQLIVNEALYELSEKCGVKVIATNDVHFLNREDADVHKRLLCVGLGKELADMEVTDDEDKGMSYSGEEWFKTQEEMNEIFKDHPEVLSNTLEILEKVELYSINHDALMPEFAIPEPFKTPSEYLKHLTDVGAAERYGTPLPDVVRERLDFELETINRMGFPTYFLVVWDLIKAARDMGVSIGPGRGSAAGSVVAYTLNITKIDPIKYDLLFERFLNPDRTSLPDIDIDIEDVGRDKVLEYVTEKYGKEKVAHIVTFSQLKAKSAVQDMGRIEKMPQRERDRISKLIPSKIPGVKDVTIEAAIENVPDLKEIADNGSELDKTVLSYATRVENRVRGTGVHASGVIISATDLSKVVPLATAKKQRTVNEGEKGDTEKVVVTQYPGDVIESTGLIKMDFLGLQGLAIIKETLRLIKETTGEDVDIDHISLEDKKTFDLFSSGRTVAIFQFESPGMQKHLMALHPSRFEDIIAMNALYRPGPMDSIPEYINRRHGKSEINYTLPEEEEVLKETYGITVYQEQVMRLSRSIAGFTRGESDKLRKGMAKKREKILAALETKFMKGGEANGHSTETLSKIWQGWKSFAQYAFNKSHSACYAYVSYQEAYLKAHYPSEFMAGNLSCMLRKADEVAKLMNECNAMGINVLPPDINESHNTFSVTDKGDIRFGIGAIKGVSSSAVAAIIEERNANGHFKDVYDFFKRVPYQSLNRKTIECFIKSGTFDCFDLNRDDYFAIPKNGTDADFITALIAYSKTCQQETKESSISLFGEAHPIDINKPEPTAGARRSRLEELLDESSLIGIFLSGNPLDPYEFIIKNYCTNTTDDLKNPADLVGTEVRVAGYISKVTSGTWQSANGNITKEYSSIVINDYSGSHELRIWGEENYKFRGYFKENEFLLLTLNASRPKYDKTGERVYLNVQDVNALPNVADTLVNEVILQLNLAMVDESYIEDFIEELVDGCKENKGKSELSFNLCDPQKHYSIDVASRRFRIHPGSWLCRIIEKYELRCKVK</sequence>
<dbReference type="PANTHER" id="PTHR32294">
    <property type="entry name" value="DNA POLYMERASE III SUBUNIT ALPHA"/>
    <property type="match status" value="1"/>
</dbReference>
<evidence type="ECO:0000256" key="3">
    <source>
        <dbReference type="ARBA" id="ARBA00022679"/>
    </source>
</evidence>
<dbReference type="InterPro" id="IPR003141">
    <property type="entry name" value="Pol/His_phosphatase_N"/>
</dbReference>
<evidence type="ECO:0000256" key="1">
    <source>
        <dbReference type="ARBA" id="ARBA00012417"/>
    </source>
</evidence>
<comment type="catalytic activity">
    <reaction evidence="7">
        <text>DNA(n) + a 2'-deoxyribonucleoside 5'-triphosphate = DNA(n+1) + diphosphate</text>
        <dbReference type="Rhea" id="RHEA:22508"/>
        <dbReference type="Rhea" id="RHEA-COMP:17339"/>
        <dbReference type="Rhea" id="RHEA-COMP:17340"/>
        <dbReference type="ChEBI" id="CHEBI:33019"/>
        <dbReference type="ChEBI" id="CHEBI:61560"/>
        <dbReference type="ChEBI" id="CHEBI:173112"/>
        <dbReference type="EC" id="2.7.7.7"/>
    </reaction>
</comment>
<dbReference type="EMBL" id="BAAFSF010000001">
    <property type="protein sequence ID" value="GAB1251646.1"/>
    <property type="molecule type" value="Genomic_DNA"/>
</dbReference>
<dbReference type="EC" id="2.7.7.7" evidence="1"/>
<dbReference type="Pfam" id="PF02811">
    <property type="entry name" value="PHP"/>
    <property type="match status" value="1"/>
</dbReference>
<protein>
    <recommendedName>
        <fullName evidence="2">DNA polymerase III subunit alpha</fullName>
        <ecNumber evidence="1">2.7.7.7</ecNumber>
    </recommendedName>
</protein>
<gene>
    <name evidence="9" type="primary">dnaE</name>
    <name evidence="9" type="ORF">Tsumi_07500</name>
</gene>
<dbReference type="InterPro" id="IPR041931">
    <property type="entry name" value="DNA_pol3_alpha_thumb_dom"/>
</dbReference>
<name>A0ABQ0E1Q8_9PORP</name>
<dbReference type="NCBIfam" id="TIGR00594">
    <property type="entry name" value="polc"/>
    <property type="match status" value="1"/>
</dbReference>
<dbReference type="Gene3D" id="1.10.10.1600">
    <property type="entry name" value="Bacterial DNA polymerase III alpha subunit, thumb domain"/>
    <property type="match status" value="1"/>
</dbReference>
<evidence type="ECO:0000256" key="5">
    <source>
        <dbReference type="ARBA" id="ARBA00022705"/>
    </source>
</evidence>
<reference evidence="9 10" key="1">
    <citation type="journal article" date="2025" name="Int. J. Syst. Evol. Microbiol.">
        <title>Desulfovibrio falkowii sp. nov., Porphyromonas miyakawae sp. nov., Mediterraneibacter flintii sp. nov. and Owariibacterium komagatae gen. nov., sp. nov., isolated from human faeces.</title>
        <authorList>
            <person name="Hamaguchi T."/>
            <person name="Ohara M."/>
            <person name="Hisatomi A."/>
            <person name="Sekiguchi K."/>
            <person name="Takeda J.I."/>
            <person name="Ueyama J."/>
            <person name="Ito M."/>
            <person name="Nishiwaki H."/>
            <person name="Ogi T."/>
            <person name="Hirayama M."/>
            <person name="Ohkuma M."/>
            <person name="Sakamoto M."/>
            <person name="Ohno K."/>
        </authorList>
    </citation>
    <scope>NUCLEOTIDE SEQUENCE [LARGE SCALE GENOMIC DNA]</scope>
    <source>
        <strain evidence="9 10">13CB11C</strain>
    </source>
</reference>
<organism evidence="9 10">
    <name type="scientific">Porphyromonas miyakawae</name>
    <dbReference type="NCBI Taxonomy" id="3137470"/>
    <lineage>
        <taxon>Bacteria</taxon>
        <taxon>Pseudomonadati</taxon>
        <taxon>Bacteroidota</taxon>
        <taxon>Bacteroidia</taxon>
        <taxon>Bacteroidales</taxon>
        <taxon>Porphyromonadaceae</taxon>
        <taxon>Porphyromonas</taxon>
    </lineage>
</organism>
<dbReference type="RefSeq" id="WP_411915449.1">
    <property type="nucleotide sequence ID" value="NZ_BAAFSF010000001.1"/>
</dbReference>
<keyword evidence="3" id="KW-0808">Transferase</keyword>
<evidence type="ECO:0000256" key="6">
    <source>
        <dbReference type="ARBA" id="ARBA00022932"/>
    </source>
</evidence>
<dbReference type="InterPro" id="IPR004013">
    <property type="entry name" value="PHP_dom"/>
</dbReference>
<evidence type="ECO:0000256" key="2">
    <source>
        <dbReference type="ARBA" id="ARBA00019114"/>
    </source>
</evidence>
<dbReference type="Pfam" id="PF14579">
    <property type="entry name" value="HHH_6"/>
    <property type="match status" value="1"/>
</dbReference>
<dbReference type="InterPro" id="IPR016195">
    <property type="entry name" value="Pol/histidinol_Pase-like"/>
</dbReference>
<dbReference type="Pfam" id="PF17657">
    <property type="entry name" value="DNA_pol3_finger"/>
    <property type="match status" value="1"/>
</dbReference>
<dbReference type="InterPro" id="IPR040982">
    <property type="entry name" value="DNA_pol3_finger"/>
</dbReference>
<dbReference type="SUPFAM" id="SSF89550">
    <property type="entry name" value="PHP domain-like"/>
    <property type="match status" value="1"/>
</dbReference>
<evidence type="ECO:0000256" key="4">
    <source>
        <dbReference type="ARBA" id="ARBA00022695"/>
    </source>
</evidence>
<dbReference type="Pfam" id="PF07733">
    <property type="entry name" value="DNA_pol3_alpha"/>
    <property type="match status" value="1"/>
</dbReference>
<proteinExistence type="predicted"/>
<accession>A0ABQ0E1Q8</accession>
<keyword evidence="10" id="KW-1185">Reference proteome</keyword>
<dbReference type="InterPro" id="IPR004805">
    <property type="entry name" value="DnaE2/DnaE/PolC"/>
</dbReference>
<dbReference type="Proteomes" id="UP001628220">
    <property type="component" value="Unassembled WGS sequence"/>
</dbReference>
<dbReference type="PANTHER" id="PTHR32294:SF0">
    <property type="entry name" value="DNA POLYMERASE III SUBUNIT ALPHA"/>
    <property type="match status" value="1"/>
</dbReference>
<feature type="domain" description="Polymerase/histidinol phosphatase N-terminal" evidence="8">
    <location>
        <begin position="5"/>
        <end position="112"/>
    </location>
</feature>
<evidence type="ECO:0000256" key="7">
    <source>
        <dbReference type="ARBA" id="ARBA00049244"/>
    </source>
</evidence>
<keyword evidence="6" id="KW-0239">DNA-directed DNA polymerase</keyword>
<dbReference type="CDD" id="cd12113">
    <property type="entry name" value="PHP_PolIIIA_DnaE3"/>
    <property type="match status" value="1"/>
</dbReference>
<evidence type="ECO:0000313" key="10">
    <source>
        <dbReference type="Proteomes" id="UP001628220"/>
    </source>
</evidence>
<evidence type="ECO:0000259" key="8">
    <source>
        <dbReference type="SMART" id="SM00481"/>
    </source>
</evidence>
<dbReference type="NCBIfam" id="NF004226">
    <property type="entry name" value="PRK05673.1"/>
    <property type="match status" value="1"/>
</dbReference>
<dbReference type="SMART" id="SM00481">
    <property type="entry name" value="POLIIIAc"/>
    <property type="match status" value="1"/>
</dbReference>